<evidence type="ECO:0000256" key="2">
    <source>
        <dbReference type="ARBA" id="ARBA00004613"/>
    </source>
</evidence>
<keyword evidence="12 16" id="KW-0472">Membrane</keyword>
<evidence type="ECO:0000256" key="11">
    <source>
        <dbReference type="ARBA" id="ARBA00023098"/>
    </source>
</evidence>
<evidence type="ECO:0000256" key="6">
    <source>
        <dbReference type="ARBA" id="ARBA00022525"/>
    </source>
</evidence>
<proteinExistence type="predicted"/>
<dbReference type="InterPro" id="IPR027379">
    <property type="entry name" value="CLS_N"/>
</dbReference>
<dbReference type="CDD" id="cd09157">
    <property type="entry name" value="PLDc_CLS_unchar2_1"/>
    <property type="match status" value="1"/>
</dbReference>
<dbReference type="GO" id="GO:0005576">
    <property type="term" value="C:extracellular region"/>
    <property type="evidence" value="ECO:0007669"/>
    <property type="project" value="UniProtKB-SubCell"/>
</dbReference>
<feature type="transmembrane region" description="Helical" evidence="16">
    <location>
        <begin position="44"/>
        <end position="65"/>
    </location>
</feature>
<evidence type="ECO:0000256" key="4">
    <source>
        <dbReference type="ARBA" id="ARBA00022475"/>
    </source>
</evidence>
<dbReference type="GO" id="GO:0008808">
    <property type="term" value="F:cardiolipin synthase activity"/>
    <property type="evidence" value="ECO:0007669"/>
    <property type="project" value="UniProtKB-UniRule"/>
</dbReference>
<name>A0A0F6AVP1_BRUA1</name>
<dbReference type="PANTHER" id="PTHR21248:SF22">
    <property type="entry name" value="PHOSPHOLIPASE D"/>
    <property type="match status" value="1"/>
</dbReference>
<evidence type="ECO:0000256" key="13">
    <source>
        <dbReference type="ARBA" id="ARBA00023209"/>
    </source>
</evidence>
<evidence type="ECO:0000256" key="5">
    <source>
        <dbReference type="ARBA" id="ARBA00022516"/>
    </source>
</evidence>
<dbReference type="EMBL" id="CP000888">
    <property type="protein sequence ID" value="ACD74432.1"/>
    <property type="molecule type" value="Genomic_DNA"/>
</dbReference>
<reference evidence="18 19" key="1">
    <citation type="journal article" date="2008" name="PLoS ONE">
        <title>Genome sequence of Brucella abortus vaccine strain S19 compared to virulent strains yields candidate virulence genes.</title>
        <authorList>
            <person name="Crasta O.R."/>
            <person name="Folkerts O."/>
            <person name="Fei Z."/>
            <person name="Mane S.P."/>
            <person name="Evans C."/>
            <person name="Martino-Catt S."/>
            <person name="Bricker B."/>
            <person name="Yu G."/>
            <person name="Du L."/>
            <person name="Sobral B.W."/>
        </authorList>
    </citation>
    <scope>NUCLEOTIDE SEQUENCE [LARGE SCALE GENOMIC DNA]</scope>
    <source>
        <strain evidence="18 19">S19</strain>
    </source>
</reference>
<keyword evidence="4" id="KW-1003">Cell membrane</keyword>
<feature type="domain" description="PLD phosphodiesterase" evidence="17">
    <location>
        <begin position="405"/>
        <end position="432"/>
    </location>
</feature>
<evidence type="ECO:0000256" key="15">
    <source>
        <dbReference type="NCBIfam" id="TIGR04265"/>
    </source>
</evidence>
<dbReference type="InterPro" id="IPR001736">
    <property type="entry name" value="PLipase_D/transphosphatidylase"/>
</dbReference>
<dbReference type="EC" id="2.7.8.-" evidence="15"/>
<keyword evidence="5" id="KW-0444">Lipid biosynthesis</keyword>
<dbReference type="PROSITE" id="PS50035">
    <property type="entry name" value="PLD"/>
    <property type="match status" value="2"/>
</dbReference>
<dbReference type="AlphaFoldDB" id="A0A0F6AVP1"/>
<evidence type="ECO:0000259" key="17">
    <source>
        <dbReference type="PROSITE" id="PS50035"/>
    </source>
</evidence>
<keyword evidence="6" id="KW-0964">Secreted</keyword>
<dbReference type="GO" id="GO:0032049">
    <property type="term" value="P:cardiolipin biosynthetic process"/>
    <property type="evidence" value="ECO:0007669"/>
    <property type="project" value="UniProtKB-UniRule"/>
</dbReference>
<evidence type="ECO:0000256" key="1">
    <source>
        <dbReference type="ARBA" id="ARBA00003145"/>
    </source>
</evidence>
<evidence type="ECO:0000256" key="7">
    <source>
        <dbReference type="ARBA" id="ARBA00022679"/>
    </source>
</evidence>
<dbReference type="HOGENOM" id="CLU_038053_1_0_5"/>
<dbReference type="SMART" id="SM00155">
    <property type="entry name" value="PLDc"/>
    <property type="match status" value="2"/>
</dbReference>
<organism evidence="18 19">
    <name type="scientific">Brucella abortus (strain S19)</name>
    <dbReference type="NCBI Taxonomy" id="430066"/>
    <lineage>
        <taxon>Bacteria</taxon>
        <taxon>Pseudomonadati</taxon>
        <taxon>Pseudomonadota</taxon>
        <taxon>Alphaproteobacteria</taxon>
        <taxon>Hyphomicrobiales</taxon>
        <taxon>Brucellaceae</taxon>
        <taxon>Brucella/Ochrobactrum group</taxon>
        <taxon>Brucella</taxon>
    </lineage>
</organism>
<evidence type="ECO:0000313" key="19">
    <source>
        <dbReference type="Proteomes" id="UP000002565"/>
    </source>
</evidence>
<dbReference type="NCBIfam" id="TIGR04265">
    <property type="entry name" value="bac_cardiolipin"/>
    <property type="match status" value="1"/>
</dbReference>
<comment type="function">
    <text evidence="1">Could be a virulence factor.</text>
</comment>
<dbReference type="InterPro" id="IPR025202">
    <property type="entry name" value="PLD-like_dom"/>
</dbReference>
<dbReference type="PANTHER" id="PTHR21248">
    <property type="entry name" value="CARDIOLIPIN SYNTHASE"/>
    <property type="match status" value="1"/>
</dbReference>
<gene>
    <name evidence="18" type="ordered locus">BAbS19_II09470</name>
</gene>
<dbReference type="Gene3D" id="3.30.870.10">
    <property type="entry name" value="Endonuclease Chain A"/>
    <property type="match status" value="2"/>
</dbReference>
<feature type="domain" description="PLD phosphodiesterase" evidence="17">
    <location>
        <begin position="226"/>
        <end position="253"/>
    </location>
</feature>
<dbReference type="SUPFAM" id="SSF56024">
    <property type="entry name" value="Phospholipase D/nuclease"/>
    <property type="match status" value="2"/>
</dbReference>
<keyword evidence="13" id="KW-0594">Phospholipid biosynthesis</keyword>
<keyword evidence="9" id="KW-0677">Repeat</keyword>
<keyword evidence="8 16" id="KW-0812">Transmembrane</keyword>
<accession>A0A0F6AVP1</accession>
<dbReference type="KEGG" id="bmc:BAbS19_II09470"/>
<dbReference type="InterPro" id="IPR022924">
    <property type="entry name" value="Cardiolipin_synthase"/>
</dbReference>
<evidence type="ECO:0000256" key="8">
    <source>
        <dbReference type="ARBA" id="ARBA00022692"/>
    </source>
</evidence>
<dbReference type="CDD" id="cd09163">
    <property type="entry name" value="PLDc_CLS_unchar2_2"/>
    <property type="match status" value="1"/>
</dbReference>
<protein>
    <recommendedName>
        <fullName evidence="15">Cardiolipin synthase</fullName>
        <ecNumber evidence="15">2.7.8.-</ecNumber>
    </recommendedName>
</protein>
<evidence type="ECO:0000256" key="12">
    <source>
        <dbReference type="ARBA" id="ARBA00023136"/>
    </source>
</evidence>
<evidence type="ECO:0000256" key="14">
    <source>
        <dbReference type="ARBA" id="ARBA00023264"/>
    </source>
</evidence>
<evidence type="ECO:0000256" key="9">
    <source>
        <dbReference type="ARBA" id="ARBA00022737"/>
    </source>
</evidence>
<dbReference type="Pfam" id="PF13091">
    <property type="entry name" value="PLDc_2"/>
    <property type="match status" value="2"/>
</dbReference>
<dbReference type="Pfam" id="PF13396">
    <property type="entry name" value="PLDc_N"/>
    <property type="match status" value="1"/>
</dbReference>
<dbReference type="GO" id="GO:0005886">
    <property type="term" value="C:plasma membrane"/>
    <property type="evidence" value="ECO:0007669"/>
    <property type="project" value="UniProtKB-SubCell"/>
</dbReference>
<evidence type="ECO:0000313" key="18">
    <source>
        <dbReference type="EMBL" id="ACD74432.1"/>
    </source>
</evidence>
<comment type="subcellular location">
    <subcellularLocation>
        <location evidence="3">Cell membrane</location>
        <topology evidence="3">Multi-pass membrane protein</topology>
    </subcellularLocation>
    <subcellularLocation>
        <location evidence="2">Secreted</location>
    </subcellularLocation>
</comment>
<keyword evidence="14" id="KW-1208">Phospholipid metabolism</keyword>
<keyword evidence="7" id="KW-0808">Transferase</keyword>
<keyword evidence="10 16" id="KW-1133">Transmembrane helix</keyword>
<evidence type="ECO:0000256" key="16">
    <source>
        <dbReference type="SAM" id="Phobius"/>
    </source>
</evidence>
<sequence>MLKVCWMLDLVSHYWPHILFVLSIVLGAIAAIHATMTKEEVRTAIGWVGVIVLSPIVGAVVYAIAGVNRIRRSTLSYQRANLSNIALYHLSHFDTTNDRVRAAFGRQFGAMKILGDAASLYDFTSGNTIEMLETGDEAYAAMLGAIGRAERSIVLETYIFDHDAIGKKFADALGDAVQRGVEVRVLVDAVGARYSFPSIVKLLKEKGVKVAVFNGNIIIGLRLPYANLRTHRKMLIVDGQTAFTGGMNIRAGFVRAIAGDAVAFDTHFKLEGPAIADLFHIASEDWRFATGELLTGEAWSIAPPENPPGTGTLVRVVGSGPDKNLETNHRMMMGAFSIAQQHILIMTPYLLPDRELISALVTAARRGVSVDIVVPGVNNLKLVDRAMRAQFDQLLRDGCRIWRAGGAFNHSKLMTIDGAWSYVGSSNIDPRSLRLNFEVDLEILDRDVARQVEERIGRVIEKSREVNLVRLKNRPFLERLLDRIIWLGSPFL</sequence>
<feature type="transmembrane region" description="Helical" evidence="16">
    <location>
        <begin position="14"/>
        <end position="32"/>
    </location>
</feature>
<evidence type="ECO:0000256" key="10">
    <source>
        <dbReference type="ARBA" id="ARBA00022989"/>
    </source>
</evidence>
<evidence type="ECO:0000256" key="3">
    <source>
        <dbReference type="ARBA" id="ARBA00004651"/>
    </source>
</evidence>
<dbReference type="Proteomes" id="UP000002565">
    <property type="component" value="Chromosome 2"/>
</dbReference>
<keyword evidence="11" id="KW-0443">Lipid metabolism</keyword>